<dbReference type="SUPFAM" id="SSF51735">
    <property type="entry name" value="NAD(P)-binding Rossmann-fold domains"/>
    <property type="match status" value="1"/>
</dbReference>
<evidence type="ECO:0000259" key="8">
    <source>
        <dbReference type="SMART" id="SM00984"/>
    </source>
</evidence>
<dbReference type="SUPFAM" id="SSF52413">
    <property type="entry name" value="UDP-glucose/GDP-mannose dehydrogenase C-terminal domain"/>
    <property type="match status" value="1"/>
</dbReference>
<dbReference type="InterPro" id="IPR014026">
    <property type="entry name" value="UDP-Glc/GDP-Man_DH_dimer"/>
</dbReference>
<dbReference type="PIRSF" id="PIRSF500136">
    <property type="entry name" value="UDP_ManNAc_DH"/>
    <property type="match status" value="1"/>
</dbReference>
<dbReference type="PIRSF" id="PIRSF000124">
    <property type="entry name" value="UDPglc_GDPman_dh"/>
    <property type="match status" value="1"/>
</dbReference>
<evidence type="ECO:0000256" key="7">
    <source>
        <dbReference type="PIRNR" id="PIRNR000124"/>
    </source>
</evidence>
<dbReference type="GO" id="GO:0089714">
    <property type="term" value="F:UDP-N-acetyl-D-mannosamine dehydrogenase activity"/>
    <property type="evidence" value="ECO:0007669"/>
    <property type="project" value="UniProtKB-EC"/>
</dbReference>
<dbReference type="InterPro" id="IPR017476">
    <property type="entry name" value="UDP-Glc/GDP-Man"/>
</dbReference>
<dbReference type="PANTHER" id="PTHR43491:SF1">
    <property type="entry name" value="UDP-N-ACETYL-D-MANNOSAMINE DEHYDROGENASE"/>
    <property type="match status" value="1"/>
</dbReference>
<name>A0A1F2P8P2_9EURY</name>
<dbReference type="SMART" id="SM00984">
    <property type="entry name" value="UDPG_MGDP_dh_C"/>
    <property type="match status" value="1"/>
</dbReference>
<evidence type="ECO:0000256" key="6">
    <source>
        <dbReference type="ARBA" id="ARBA00049130"/>
    </source>
</evidence>
<feature type="domain" description="UDP-glucose/GDP-mannose dehydrogenase C-terminal" evidence="8">
    <location>
        <begin position="318"/>
        <end position="414"/>
    </location>
</feature>
<evidence type="ECO:0000313" key="9">
    <source>
        <dbReference type="EMBL" id="OFV67494.1"/>
    </source>
</evidence>
<dbReference type="GO" id="GO:0016628">
    <property type="term" value="F:oxidoreductase activity, acting on the CH-CH group of donors, NAD or NADP as acceptor"/>
    <property type="evidence" value="ECO:0007669"/>
    <property type="project" value="InterPro"/>
</dbReference>
<dbReference type="InterPro" id="IPR036220">
    <property type="entry name" value="UDP-Glc/GDP-Man_DH_C_sf"/>
</dbReference>
<dbReference type="STRING" id="1838285.SCAL_001412"/>
<evidence type="ECO:0000256" key="2">
    <source>
        <dbReference type="ARBA" id="ARBA00016796"/>
    </source>
</evidence>
<accession>A0A1F2P8P2</accession>
<keyword evidence="4" id="KW-0520">NAD</keyword>
<dbReference type="EMBL" id="LYOS01000004">
    <property type="protein sequence ID" value="OFV67494.1"/>
    <property type="molecule type" value="Genomic_DNA"/>
</dbReference>
<dbReference type="Pfam" id="PF03721">
    <property type="entry name" value="UDPG_MGDP_dh_N"/>
    <property type="match status" value="1"/>
</dbReference>
<dbReference type="GO" id="GO:0000271">
    <property type="term" value="P:polysaccharide biosynthetic process"/>
    <property type="evidence" value="ECO:0007669"/>
    <property type="project" value="InterPro"/>
</dbReference>
<comment type="caution">
    <text evidence="9">The sequence shown here is derived from an EMBL/GenBank/DDBJ whole genome shotgun (WGS) entry which is preliminary data.</text>
</comment>
<proteinExistence type="inferred from homology"/>
<comment type="similarity">
    <text evidence="7">Belongs to the UDP-glucose/GDP-mannose dehydrogenase family.</text>
</comment>
<dbReference type="InterPro" id="IPR028359">
    <property type="entry name" value="UDP_ManNAc/GlcNAc_DH"/>
</dbReference>
<dbReference type="Gene3D" id="3.40.50.720">
    <property type="entry name" value="NAD(P)-binding Rossmann-like Domain"/>
    <property type="match status" value="2"/>
</dbReference>
<dbReference type="GO" id="GO:0051287">
    <property type="term" value="F:NAD binding"/>
    <property type="evidence" value="ECO:0007669"/>
    <property type="project" value="InterPro"/>
</dbReference>
<dbReference type="AlphaFoldDB" id="A0A1F2P8P2"/>
<dbReference type="PATRIC" id="fig|1838285.3.peg.1435"/>
<dbReference type="Pfam" id="PF03720">
    <property type="entry name" value="UDPG_MGDP_dh_C"/>
    <property type="match status" value="1"/>
</dbReference>
<dbReference type="InterPro" id="IPR008927">
    <property type="entry name" value="6-PGluconate_DH-like_C_sf"/>
</dbReference>
<protein>
    <recommendedName>
        <fullName evidence="2">UDP-N-acetyl-D-mannosamine dehydrogenase</fullName>
        <ecNumber evidence="1">1.1.1.336</ecNumber>
    </recommendedName>
    <alternativeName>
        <fullName evidence="5">UDP-ManNAc 6-dehydrogenase</fullName>
    </alternativeName>
</protein>
<organism evidence="9 10">
    <name type="scientific">Candidatus Syntropharchaeum caldarium</name>
    <dbReference type="NCBI Taxonomy" id="1838285"/>
    <lineage>
        <taxon>Archaea</taxon>
        <taxon>Methanobacteriati</taxon>
        <taxon>Methanobacteriota</taxon>
        <taxon>Stenosarchaea group</taxon>
        <taxon>Methanomicrobia</taxon>
        <taxon>Methanosarcinales</taxon>
        <taxon>ANME-2 cluster</taxon>
        <taxon>Candidatus Syntropharchaeum</taxon>
    </lineage>
</organism>
<reference evidence="9" key="1">
    <citation type="submission" date="2016-05" db="EMBL/GenBank/DDBJ databases">
        <title>Microbial consortia oxidize butane by reversing methanogenesis.</title>
        <authorList>
            <person name="Laso-Perez R."/>
            <person name="Richter M."/>
            <person name="Wegener G."/>
            <person name="Musat F."/>
        </authorList>
    </citation>
    <scope>NUCLEOTIDE SEQUENCE [LARGE SCALE GENOMIC DNA]</scope>
    <source>
        <strain evidence="9">BOX2</strain>
    </source>
</reference>
<dbReference type="InterPro" id="IPR036291">
    <property type="entry name" value="NAD(P)-bd_dom_sf"/>
</dbReference>
<dbReference type="InterPro" id="IPR014027">
    <property type="entry name" value="UDP-Glc/GDP-Man_DH_C"/>
</dbReference>
<evidence type="ECO:0000256" key="5">
    <source>
        <dbReference type="ARBA" id="ARBA00030172"/>
    </source>
</evidence>
<dbReference type="InterPro" id="IPR001732">
    <property type="entry name" value="UDP-Glc/GDP-Man_DH_N"/>
</dbReference>
<keyword evidence="10" id="KW-1185">Reference proteome</keyword>
<evidence type="ECO:0000256" key="4">
    <source>
        <dbReference type="ARBA" id="ARBA00023027"/>
    </source>
</evidence>
<dbReference type="PANTHER" id="PTHR43491">
    <property type="entry name" value="UDP-N-ACETYL-D-MANNOSAMINE DEHYDROGENASE"/>
    <property type="match status" value="1"/>
</dbReference>
<dbReference type="Pfam" id="PF00984">
    <property type="entry name" value="UDPG_MGDP_dh"/>
    <property type="match status" value="1"/>
</dbReference>
<sequence>MMKSLRSKIEDKTAKICIVGLGYVGLPLATEFAKRGFNVIGFDTSREKVEVLKNEIRAGALSENFKVTADPDIAYKNVNFIIICVPTPITKTKEPDLKYIISAAEGISRHLRKGMFVILESTTYPGTTEEVLIPILERSGLKAGFDFGVAYSPERIDPGNKKYTIKNTPKIVSGVTGECTDISAQLYAQITKPVKVSSLKVAEATKIVENVFRAVNIALVNELGLIFGRMGIDTWEVIEAASTKPFGFMPFYPGAGVGGHCIPIDPFYLSWKAKEVGLTTKFIELAGEINQSMPNHVINLVIRGLNDVGKSVKGSKIFILGMAYKKDVDDTRNSPMVEVAKSLIELGAVVRYNDQYVNTVAIKDKVLKSEPIESVHDSDCVIIGTAHSYYNKEKILTYLTEKIVLIDCVNFFNPIEVKNIQIYKKVGSGNAN</sequence>
<evidence type="ECO:0000313" key="10">
    <source>
        <dbReference type="Proteomes" id="UP000186940"/>
    </source>
</evidence>
<dbReference type="NCBIfam" id="TIGR03026">
    <property type="entry name" value="NDP-sugDHase"/>
    <property type="match status" value="1"/>
</dbReference>
<gene>
    <name evidence="9" type="ORF">SCAL_001412</name>
</gene>
<evidence type="ECO:0000256" key="3">
    <source>
        <dbReference type="ARBA" id="ARBA00023002"/>
    </source>
</evidence>
<keyword evidence="3" id="KW-0560">Oxidoreductase</keyword>
<comment type="catalytic activity">
    <reaction evidence="6">
        <text>UDP-N-acetyl-alpha-D-mannosamine + 2 NAD(+) + H2O = UDP-N-acetyl-alpha-D-mannosaminouronate + 2 NADH + 3 H(+)</text>
        <dbReference type="Rhea" id="RHEA:25780"/>
        <dbReference type="ChEBI" id="CHEBI:15377"/>
        <dbReference type="ChEBI" id="CHEBI:15378"/>
        <dbReference type="ChEBI" id="CHEBI:57540"/>
        <dbReference type="ChEBI" id="CHEBI:57945"/>
        <dbReference type="ChEBI" id="CHEBI:68623"/>
        <dbReference type="ChEBI" id="CHEBI:70731"/>
        <dbReference type="EC" id="1.1.1.336"/>
    </reaction>
</comment>
<dbReference type="Proteomes" id="UP000186940">
    <property type="component" value="Unassembled WGS sequence"/>
</dbReference>
<dbReference type="SUPFAM" id="SSF48179">
    <property type="entry name" value="6-phosphogluconate dehydrogenase C-terminal domain-like"/>
    <property type="match status" value="1"/>
</dbReference>
<evidence type="ECO:0000256" key="1">
    <source>
        <dbReference type="ARBA" id="ARBA00012935"/>
    </source>
</evidence>
<dbReference type="EC" id="1.1.1.336" evidence="1"/>